<dbReference type="OrthoDB" id="3231180at2"/>
<comment type="caution">
    <text evidence="2">The sequence shown here is derived from an EMBL/GenBank/DDBJ whole genome shotgun (WGS) entry which is preliminary data.</text>
</comment>
<feature type="transmembrane region" description="Helical" evidence="1">
    <location>
        <begin position="172"/>
        <end position="191"/>
    </location>
</feature>
<dbReference type="Proteomes" id="UP000215433">
    <property type="component" value="Unassembled WGS sequence"/>
</dbReference>
<keyword evidence="1" id="KW-1133">Transmembrane helix</keyword>
<dbReference type="AlphaFoldDB" id="A0A229VYM4"/>
<feature type="transmembrane region" description="Helical" evidence="1">
    <location>
        <begin position="141"/>
        <end position="160"/>
    </location>
</feature>
<proteinExistence type="predicted"/>
<keyword evidence="1" id="KW-0472">Membrane</keyword>
<reference evidence="2 3" key="1">
    <citation type="submission" date="2017-05" db="EMBL/GenBank/DDBJ databases">
        <title>Bifidobacterium vansinderenii sp. nov.</title>
        <authorList>
            <person name="Lugli G.A."/>
            <person name="Duranti S."/>
            <person name="Mangifesta M."/>
        </authorList>
    </citation>
    <scope>NUCLEOTIDE SEQUENCE [LARGE SCALE GENOMIC DNA]</scope>
    <source>
        <strain evidence="2 3">Tam10B</strain>
    </source>
</reference>
<keyword evidence="1" id="KW-0812">Transmembrane</keyword>
<feature type="transmembrane region" description="Helical" evidence="1">
    <location>
        <begin position="20"/>
        <end position="41"/>
    </location>
</feature>
<feature type="transmembrane region" description="Helical" evidence="1">
    <location>
        <begin position="197"/>
        <end position="215"/>
    </location>
</feature>
<evidence type="ECO:0000313" key="3">
    <source>
        <dbReference type="Proteomes" id="UP000215433"/>
    </source>
</evidence>
<organism evidence="2 3">
    <name type="scientific">Bifidobacterium vansinderenii</name>
    <dbReference type="NCBI Taxonomy" id="1984871"/>
    <lineage>
        <taxon>Bacteria</taxon>
        <taxon>Bacillati</taxon>
        <taxon>Actinomycetota</taxon>
        <taxon>Actinomycetes</taxon>
        <taxon>Bifidobacteriales</taxon>
        <taxon>Bifidobacteriaceae</taxon>
        <taxon>Bifidobacterium</taxon>
    </lineage>
</organism>
<gene>
    <name evidence="2" type="ORF">Tam10B_1370</name>
</gene>
<evidence type="ECO:0000313" key="2">
    <source>
        <dbReference type="EMBL" id="OXN00500.1"/>
    </source>
</evidence>
<dbReference type="EMBL" id="NEWD01000016">
    <property type="protein sequence ID" value="OXN00500.1"/>
    <property type="molecule type" value="Genomic_DNA"/>
</dbReference>
<keyword evidence="3" id="KW-1185">Reference proteome</keyword>
<evidence type="ECO:0000256" key="1">
    <source>
        <dbReference type="SAM" id="Phobius"/>
    </source>
</evidence>
<accession>A0A229VYM4</accession>
<feature type="transmembrane region" description="Helical" evidence="1">
    <location>
        <begin position="107"/>
        <end position="129"/>
    </location>
</feature>
<protein>
    <submittedName>
        <fullName evidence="2">Uncharacterized protein</fullName>
    </submittedName>
</protein>
<sequence>MKAILWKDWMICRRSRPFWLVTVLMVVMMLVYIVGFVMWLGNENTTMVFMLFGPMIAYFPPALTAGTSYPNGHTLTMSMNAPLKTDGTVEAMRCSGRSMTQYLLAKSVLPMMLGLVMLLPPVLYCLYGGALTVRSLLTPEMVYTLIAVPALTFVNEQILLASRATTTGTLNIPILITFIPMIGFTLMSSLVSPWAALPIMLGAGVLALGVSALRSRHDYPTTFRRLA</sequence>
<dbReference type="RefSeq" id="WP_093960516.1">
    <property type="nucleotide sequence ID" value="NZ_NEWD01000016.1"/>
</dbReference>
<feature type="transmembrane region" description="Helical" evidence="1">
    <location>
        <begin position="47"/>
        <end position="69"/>
    </location>
</feature>
<name>A0A229VYM4_9BIFI</name>